<evidence type="ECO:0000256" key="2">
    <source>
        <dbReference type="ARBA" id="ARBA00022679"/>
    </source>
</evidence>
<dbReference type="GO" id="GO:0008425">
    <property type="term" value="F:2-methoxy-6-polyprenyl-1,4-benzoquinol methyltransferase activity"/>
    <property type="evidence" value="ECO:0007669"/>
    <property type="project" value="UniProtKB-EC"/>
</dbReference>
<evidence type="ECO:0000313" key="5">
    <source>
        <dbReference type="EMBL" id="MDQ0165464.1"/>
    </source>
</evidence>
<dbReference type="RefSeq" id="WP_307392620.1">
    <property type="nucleotide sequence ID" value="NZ_BAAADK010000011.1"/>
</dbReference>
<dbReference type="NCBIfam" id="NF001244">
    <property type="entry name" value="PRK00216.1-5"/>
    <property type="match status" value="1"/>
</dbReference>
<dbReference type="PANTHER" id="PTHR43591:SF24">
    <property type="entry name" value="2-METHOXY-6-POLYPRENYL-1,4-BENZOQUINOL METHYLASE, MITOCHONDRIAL"/>
    <property type="match status" value="1"/>
</dbReference>
<dbReference type="EMBL" id="JAUSTY010000005">
    <property type="protein sequence ID" value="MDQ0165464.1"/>
    <property type="molecule type" value="Genomic_DNA"/>
</dbReference>
<keyword evidence="3 4" id="KW-0949">S-adenosyl-L-methionine</keyword>
<accession>A0ABT9VWW9</accession>
<dbReference type="SUPFAM" id="SSF53335">
    <property type="entry name" value="S-adenosyl-L-methionine-dependent methyltransferases"/>
    <property type="match status" value="1"/>
</dbReference>
<name>A0ABT9VWW9_9BACI</name>
<feature type="binding site" evidence="4">
    <location>
        <position position="113"/>
    </location>
    <ligand>
        <name>S-adenosyl-L-methionine</name>
        <dbReference type="ChEBI" id="CHEBI:59789"/>
    </ligand>
</feature>
<evidence type="ECO:0000256" key="1">
    <source>
        <dbReference type="ARBA" id="ARBA00022603"/>
    </source>
</evidence>
<dbReference type="HAMAP" id="MF_01813">
    <property type="entry name" value="MenG_UbiE_methyltr"/>
    <property type="match status" value="1"/>
</dbReference>
<feature type="binding site" evidence="4">
    <location>
        <begin position="141"/>
        <end position="142"/>
    </location>
    <ligand>
        <name>S-adenosyl-L-methionine</name>
        <dbReference type="ChEBI" id="CHEBI:59789"/>
    </ligand>
</feature>
<evidence type="ECO:0000313" key="6">
    <source>
        <dbReference type="Proteomes" id="UP001235840"/>
    </source>
</evidence>
<dbReference type="Gene3D" id="3.40.50.150">
    <property type="entry name" value="Vaccinia Virus protein VP39"/>
    <property type="match status" value="1"/>
</dbReference>
<dbReference type="CDD" id="cd02440">
    <property type="entry name" value="AdoMet_MTases"/>
    <property type="match status" value="1"/>
</dbReference>
<dbReference type="GO" id="GO:0043770">
    <property type="term" value="F:demethylmenaquinone methyltransferase activity"/>
    <property type="evidence" value="ECO:0007669"/>
    <property type="project" value="UniProtKB-EC"/>
</dbReference>
<feature type="binding site" evidence="4">
    <location>
        <position position="92"/>
    </location>
    <ligand>
        <name>S-adenosyl-L-methionine</name>
        <dbReference type="ChEBI" id="CHEBI:59789"/>
    </ligand>
</feature>
<dbReference type="GO" id="GO:0032259">
    <property type="term" value="P:methylation"/>
    <property type="evidence" value="ECO:0007669"/>
    <property type="project" value="UniProtKB-KW"/>
</dbReference>
<dbReference type="PROSITE" id="PS01184">
    <property type="entry name" value="UBIE_2"/>
    <property type="match status" value="1"/>
</dbReference>
<dbReference type="Proteomes" id="UP001235840">
    <property type="component" value="Unassembled WGS sequence"/>
</dbReference>
<keyword evidence="4" id="KW-0474">Menaquinone biosynthesis</keyword>
<dbReference type="InterPro" id="IPR023576">
    <property type="entry name" value="UbiE/COQ5_MeTrFase_CS"/>
</dbReference>
<evidence type="ECO:0000256" key="3">
    <source>
        <dbReference type="ARBA" id="ARBA00022691"/>
    </source>
</evidence>
<keyword evidence="6" id="KW-1185">Reference proteome</keyword>
<comment type="pathway">
    <text evidence="4">Quinol/quinone metabolism; menaquinone biosynthesis; menaquinol from 1,4-dihydroxy-2-naphthoate: step 2/2.</text>
</comment>
<evidence type="ECO:0000256" key="4">
    <source>
        <dbReference type="HAMAP-Rule" id="MF_01813"/>
    </source>
</evidence>
<organism evidence="5 6">
    <name type="scientific">Caldalkalibacillus horti</name>
    <dbReference type="NCBI Taxonomy" id="77523"/>
    <lineage>
        <taxon>Bacteria</taxon>
        <taxon>Bacillati</taxon>
        <taxon>Bacillota</taxon>
        <taxon>Bacilli</taxon>
        <taxon>Bacillales</taxon>
        <taxon>Bacillaceae</taxon>
        <taxon>Caldalkalibacillus</taxon>
    </lineage>
</organism>
<dbReference type="PANTHER" id="PTHR43591">
    <property type="entry name" value="METHYLTRANSFERASE"/>
    <property type="match status" value="1"/>
</dbReference>
<dbReference type="PROSITE" id="PS51608">
    <property type="entry name" value="SAM_MT_UBIE"/>
    <property type="match status" value="1"/>
</dbReference>
<comment type="caution">
    <text evidence="4">Lacks conserved residue(s) required for the propagation of feature annotation.</text>
</comment>
<keyword evidence="1 4" id="KW-0489">Methyltransferase</keyword>
<comment type="function">
    <text evidence="4">Methyltransferase required for the conversion of demethylmenaquinol (DMKH2) to menaquinol (MKH2).</text>
</comment>
<reference evidence="5 6" key="1">
    <citation type="submission" date="2023-07" db="EMBL/GenBank/DDBJ databases">
        <title>Genomic Encyclopedia of Type Strains, Phase IV (KMG-IV): sequencing the most valuable type-strain genomes for metagenomic binning, comparative biology and taxonomic classification.</title>
        <authorList>
            <person name="Goeker M."/>
        </authorList>
    </citation>
    <scope>NUCLEOTIDE SEQUENCE [LARGE SCALE GENOMIC DNA]</scope>
    <source>
        <strain evidence="5 6">DSM 12751</strain>
    </source>
</reference>
<dbReference type="EC" id="2.1.1.163" evidence="4"/>
<keyword evidence="2 4" id="KW-0808">Transferase</keyword>
<dbReference type="InterPro" id="IPR004033">
    <property type="entry name" value="UbiE/COQ5_MeTrFase"/>
</dbReference>
<comment type="caution">
    <text evidence="5">The sequence shown here is derived from an EMBL/GenBank/DDBJ whole genome shotgun (WGS) entry which is preliminary data.</text>
</comment>
<comment type="similarity">
    <text evidence="4">Belongs to the class I-like SAM-binding methyltransferase superfamily. MenG/UbiE family.</text>
</comment>
<protein>
    <recommendedName>
        <fullName evidence="4">Demethylmenaquinone methyltransferase</fullName>
        <ecNumber evidence="4">2.1.1.163</ecNumber>
    </recommendedName>
</protein>
<dbReference type="InterPro" id="IPR029063">
    <property type="entry name" value="SAM-dependent_MTases_sf"/>
</dbReference>
<proteinExistence type="inferred from homology"/>
<dbReference type="NCBIfam" id="NF001243">
    <property type="entry name" value="PRK00216.1-4"/>
    <property type="match status" value="1"/>
</dbReference>
<gene>
    <name evidence="4" type="primary">menG</name>
    <name evidence="5" type="ORF">J2S11_001365</name>
</gene>
<dbReference type="PROSITE" id="PS01183">
    <property type="entry name" value="UBIE_1"/>
    <property type="match status" value="1"/>
</dbReference>
<dbReference type="Pfam" id="PF01209">
    <property type="entry name" value="Ubie_methyltran"/>
    <property type="match status" value="1"/>
</dbReference>
<comment type="catalytic activity">
    <reaction evidence="4">
        <text>a 2-demethylmenaquinol + S-adenosyl-L-methionine = a menaquinol + S-adenosyl-L-homocysteine + H(+)</text>
        <dbReference type="Rhea" id="RHEA:42640"/>
        <dbReference type="Rhea" id="RHEA-COMP:9539"/>
        <dbReference type="Rhea" id="RHEA-COMP:9563"/>
        <dbReference type="ChEBI" id="CHEBI:15378"/>
        <dbReference type="ChEBI" id="CHEBI:18151"/>
        <dbReference type="ChEBI" id="CHEBI:55437"/>
        <dbReference type="ChEBI" id="CHEBI:57856"/>
        <dbReference type="ChEBI" id="CHEBI:59789"/>
        <dbReference type="EC" id="2.1.1.163"/>
    </reaction>
</comment>
<sequence>MDHKQPTLVKGVSEIPAQAILDISEKMEREEMTKQNQSKEQFVHQVFENIAPKYDFMNSLLSFRRHKAWRKFTMKKLNVQPGEKAMDVCCGTGDWTISLGQAVGSKGEVIGLDFSQNMLDIGEEKRKKEGNLEHVQYIHGNAMDLPSKDHSFNYATIGFALRNVPDIKKVLSEMKRVVKPGGMVVSLELSKPIFAPFKWVYYAYFNYILPLLGKLFANRYEQYSWLPESLKSFPDSRELARIFEEVGLERVETYLFFGGIAALHIGYKKDEEV</sequence>
<dbReference type="NCBIfam" id="TIGR01934">
    <property type="entry name" value="MenG_MenH_UbiE"/>
    <property type="match status" value="1"/>
</dbReference>